<proteinExistence type="inferred from homology"/>
<dbReference type="Gene3D" id="3.40.50.1010">
    <property type="entry name" value="5'-nuclease"/>
    <property type="match status" value="1"/>
</dbReference>
<gene>
    <name evidence="6" type="ORF">BPAG_LOCUS7703</name>
</gene>
<evidence type="ECO:0000313" key="8">
    <source>
        <dbReference type="WBParaSite" id="BPAG_0000773901-mRNA-1"/>
    </source>
</evidence>
<evidence type="ECO:0000256" key="3">
    <source>
        <dbReference type="ARBA" id="ARBA00022759"/>
    </source>
</evidence>
<dbReference type="EMBL" id="UZAD01009213">
    <property type="protein sequence ID" value="VDN88889.1"/>
    <property type="molecule type" value="Genomic_DNA"/>
</dbReference>
<comment type="subcellular location">
    <subcellularLocation>
        <location evidence="1">Nucleus</location>
    </subcellularLocation>
</comment>
<keyword evidence="3" id="KW-0255">Endonuclease</keyword>
<dbReference type="InterPro" id="IPR001044">
    <property type="entry name" value="XPG/Rad2_eukaryotes"/>
</dbReference>
<keyword evidence="7" id="KW-1185">Reference proteome</keyword>
<dbReference type="GO" id="GO:0003697">
    <property type="term" value="F:single-stranded DNA binding"/>
    <property type="evidence" value="ECO:0007669"/>
    <property type="project" value="InterPro"/>
</dbReference>
<dbReference type="WBParaSite" id="BPAG_0000773901-mRNA-1">
    <property type="protein sequence ID" value="BPAG_0000773901-mRNA-1"/>
    <property type="gene ID" value="BPAG_0000773901"/>
</dbReference>
<protein>
    <submittedName>
        <fullName evidence="8">XPGN domain-containing protein</fullName>
    </submittedName>
</protein>
<dbReference type="GO" id="GO:0005634">
    <property type="term" value="C:nucleus"/>
    <property type="evidence" value="ECO:0007669"/>
    <property type="project" value="UniProtKB-SubCell"/>
</dbReference>
<dbReference type="STRING" id="6280.A0A0N4THQ0"/>
<evidence type="ECO:0000256" key="2">
    <source>
        <dbReference type="ARBA" id="ARBA00005283"/>
    </source>
</evidence>
<dbReference type="AlphaFoldDB" id="A0A0N4THQ0"/>
<dbReference type="SUPFAM" id="SSF88723">
    <property type="entry name" value="PIN domain-like"/>
    <property type="match status" value="1"/>
</dbReference>
<dbReference type="CDD" id="cd09868">
    <property type="entry name" value="PIN_XPG_RAD2"/>
    <property type="match status" value="1"/>
</dbReference>
<evidence type="ECO:0000259" key="5">
    <source>
        <dbReference type="SMART" id="SM00485"/>
    </source>
</evidence>
<dbReference type="GO" id="GO:0004520">
    <property type="term" value="F:DNA endonuclease activity"/>
    <property type="evidence" value="ECO:0007669"/>
    <property type="project" value="TreeGrafter"/>
</dbReference>
<organism evidence="8">
    <name type="scientific">Brugia pahangi</name>
    <name type="common">Filarial nematode worm</name>
    <dbReference type="NCBI Taxonomy" id="6280"/>
    <lineage>
        <taxon>Eukaryota</taxon>
        <taxon>Metazoa</taxon>
        <taxon>Ecdysozoa</taxon>
        <taxon>Nematoda</taxon>
        <taxon>Chromadorea</taxon>
        <taxon>Rhabditida</taxon>
        <taxon>Spirurina</taxon>
        <taxon>Spiruromorpha</taxon>
        <taxon>Filarioidea</taxon>
        <taxon>Onchocercidae</taxon>
        <taxon>Brugia</taxon>
    </lineage>
</organism>
<evidence type="ECO:0000256" key="1">
    <source>
        <dbReference type="ARBA" id="ARBA00004123"/>
    </source>
</evidence>
<reference evidence="8" key="1">
    <citation type="submission" date="2017-02" db="UniProtKB">
        <authorList>
            <consortium name="WormBaseParasite"/>
        </authorList>
    </citation>
    <scope>IDENTIFICATION</scope>
</reference>
<dbReference type="InterPro" id="IPR029060">
    <property type="entry name" value="PIN-like_dom_sf"/>
</dbReference>
<dbReference type="InterPro" id="IPR006085">
    <property type="entry name" value="XPG_DNA_repair_N"/>
</dbReference>
<keyword evidence="4" id="KW-0539">Nucleus</keyword>
<keyword evidence="3" id="KW-0378">Hydrolase</keyword>
<dbReference type="PRINTS" id="PR00853">
    <property type="entry name" value="XPGRADSUPER"/>
</dbReference>
<dbReference type="InterPro" id="IPR006084">
    <property type="entry name" value="XPG/Rad2"/>
</dbReference>
<accession>A0A0N4THQ0</accession>
<dbReference type="PANTHER" id="PTHR16171:SF7">
    <property type="entry name" value="DNA REPAIR PROTEIN RAD2"/>
    <property type="match status" value="1"/>
</dbReference>
<name>A0A0N4THQ0_BRUPA</name>
<evidence type="ECO:0000256" key="4">
    <source>
        <dbReference type="ARBA" id="ARBA00023242"/>
    </source>
</evidence>
<keyword evidence="3" id="KW-0540">Nuclease</keyword>
<feature type="domain" description="XPG N-terminal" evidence="5">
    <location>
        <begin position="29"/>
        <end position="110"/>
    </location>
</feature>
<dbReference type="PANTHER" id="PTHR16171">
    <property type="entry name" value="DNA REPAIR PROTEIN COMPLEMENTING XP-G CELLS-RELATED"/>
    <property type="match status" value="1"/>
</dbReference>
<dbReference type="SMART" id="SM00485">
    <property type="entry name" value="XPGN"/>
    <property type="match status" value="1"/>
</dbReference>
<dbReference type="Pfam" id="PF00752">
    <property type="entry name" value="XPG_N"/>
    <property type="match status" value="1"/>
</dbReference>
<dbReference type="Proteomes" id="UP000278627">
    <property type="component" value="Unassembled WGS sequence"/>
</dbReference>
<reference evidence="6 7" key="2">
    <citation type="submission" date="2018-11" db="EMBL/GenBank/DDBJ databases">
        <authorList>
            <consortium name="Pathogen Informatics"/>
        </authorList>
    </citation>
    <scope>NUCLEOTIDE SEQUENCE [LARGE SCALE GENOMIC DNA]</scope>
</reference>
<evidence type="ECO:0000313" key="6">
    <source>
        <dbReference type="EMBL" id="VDN88889.1"/>
    </source>
</evidence>
<comment type="similarity">
    <text evidence="2">Belongs to the XPG/RAD2 endonuclease family. XPG subfamily.</text>
</comment>
<dbReference type="PRINTS" id="PR00066">
    <property type="entry name" value="XRODRMPGMNTG"/>
</dbReference>
<evidence type="ECO:0000313" key="7">
    <source>
        <dbReference type="Proteomes" id="UP000278627"/>
    </source>
</evidence>
<sequence>MLGGKSGVFVCAEGGSIYEIAYGREIASMGIQGLWQILEPVAEPVTLESLEGKRLAIDISIWLHQAAYGYSEHQLNAKYPHLSLVLRRLAKLLFYKIRPFFVFDGPNVPI</sequence>
<dbReference type="GO" id="GO:0006289">
    <property type="term" value="P:nucleotide-excision repair"/>
    <property type="evidence" value="ECO:0007669"/>
    <property type="project" value="InterPro"/>
</dbReference>